<feature type="region of interest" description="Disordered" evidence="8">
    <location>
        <begin position="809"/>
        <end position="836"/>
    </location>
</feature>
<dbReference type="Proteomes" id="UP000238274">
    <property type="component" value="Unassembled WGS sequence"/>
</dbReference>
<gene>
    <name evidence="10" type="ORF">PSHT_12829</name>
</gene>
<evidence type="ECO:0000259" key="9">
    <source>
        <dbReference type="Pfam" id="PF04389"/>
    </source>
</evidence>
<evidence type="ECO:0000256" key="7">
    <source>
        <dbReference type="RuleBase" id="RU361240"/>
    </source>
</evidence>
<dbReference type="GO" id="GO:0008235">
    <property type="term" value="F:metalloexopeptidase activity"/>
    <property type="evidence" value="ECO:0007669"/>
    <property type="project" value="InterPro"/>
</dbReference>
<dbReference type="PANTHER" id="PTHR12147">
    <property type="entry name" value="METALLOPEPTIDASE M28 FAMILY MEMBER"/>
    <property type="match status" value="1"/>
</dbReference>
<feature type="compositionally biased region" description="Polar residues" evidence="8">
    <location>
        <begin position="564"/>
        <end position="575"/>
    </location>
</feature>
<feature type="region of interest" description="Disordered" evidence="8">
    <location>
        <begin position="550"/>
        <end position="575"/>
    </location>
</feature>
<evidence type="ECO:0000256" key="5">
    <source>
        <dbReference type="ARBA" id="ARBA00022801"/>
    </source>
</evidence>
<dbReference type="OrthoDB" id="10013407at2759"/>
<dbReference type="EMBL" id="PKSM01000242">
    <property type="protein sequence ID" value="POW00869.1"/>
    <property type="molecule type" value="Genomic_DNA"/>
</dbReference>
<protein>
    <recommendedName>
        <fullName evidence="7">Peptide hydrolase</fullName>
        <ecNumber evidence="7">3.4.-.-</ecNumber>
    </recommendedName>
</protein>
<dbReference type="PANTHER" id="PTHR12147:SF26">
    <property type="entry name" value="PEPTIDASE M28 DOMAIN-CONTAINING PROTEIN"/>
    <property type="match status" value="1"/>
</dbReference>
<keyword evidence="3 7" id="KW-0645">Protease</keyword>
<evidence type="ECO:0000256" key="8">
    <source>
        <dbReference type="SAM" id="MobiDB-lite"/>
    </source>
</evidence>
<evidence type="ECO:0000256" key="3">
    <source>
        <dbReference type="ARBA" id="ARBA00022670"/>
    </source>
</evidence>
<evidence type="ECO:0000313" key="10">
    <source>
        <dbReference type="EMBL" id="POW00869.1"/>
    </source>
</evidence>
<feature type="domain" description="Peptidase M28" evidence="9">
    <location>
        <begin position="293"/>
        <end position="489"/>
    </location>
</feature>
<evidence type="ECO:0000256" key="6">
    <source>
        <dbReference type="ARBA" id="ARBA00022833"/>
    </source>
</evidence>
<comment type="caution">
    <text evidence="10">The sequence shown here is derived from an EMBL/GenBank/DDBJ whole genome shotgun (WGS) entry which is preliminary data.</text>
</comment>
<comment type="cofactor">
    <cofactor evidence="1">
        <name>Zn(2+)</name>
        <dbReference type="ChEBI" id="CHEBI:29105"/>
    </cofactor>
</comment>
<dbReference type="VEuPathDB" id="FungiDB:PSHT_12829"/>
<keyword evidence="4 7" id="KW-0479">Metal-binding</keyword>
<dbReference type="Gene3D" id="3.40.630.10">
    <property type="entry name" value="Zn peptidases"/>
    <property type="match status" value="1"/>
</dbReference>
<dbReference type="Pfam" id="PF04389">
    <property type="entry name" value="Peptidase_M28"/>
    <property type="match status" value="1"/>
</dbReference>
<proteinExistence type="inferred from homology"/>
<keyword evidence="5 7" id="KW-0378">Hydrolase</keyword>
<feature type="compositionally biased region" description="Polar residues" evidence="8">
    <location>
        <begin position="812"/>
        <end position="822"/>
    </location>
</feature>
<comment type="similarity">
    <text evidence="2">Belongs to the peptidase M28 family. M28B subfamily.</text>
</comment>
<dbReference type="VEuPathDB" id="FungiDB:PSTT_11114"/>
<keyword evidence="6 7" id="KW-0862">Zinc</keyword>
<dbReference type="InterPro" id="IPR045175">
    <property type="entry name" value="M28_fam"/>
</dbReference>
<reference evidence="11" key="3">
    <citation type="journal article" date="2018" name="Mol. Plant Microbe Interact.">
        <title>Genome sequence resources for the wheat stripe rust pathogen (Puccinia striiformis f. sp. tritici) and the barley stripe rust pathogen (Puccinia striiformis f. sp. hordei).</title>
        <authorList>
            <person name="Xia C."/>
            <person name="Wang M."/>
            <person name="Yin C."/>
            <person name="Cornejo O.E."/>
            <person name="Hulbert S.H."/>
            <person name="Chen X."/>
        </authorList>
    </citation>
    <scope>NUCLEOTIDE SEQUENCE [LARGE SCALE GENOMIC DNA]</scope>
    <source>
        <strain evidence="11">93TX-2</strain>
    </source>
</reference>
<accession>A0A2S4UUA9</accession>
<dbReference type="InterPro" id="IPR007484">
    <property type="entry name" value="Peptidase_M28"/>
</dbReference>
<evidence type="ECO:0000256" key="1">
    <source>
        <dbReference type="ARBA" id="ARBA00001947"/>
    </source>
</evidence>
<dbReference type="GO" id="GO:0046872">
    <property type="term" value="F:metal ion binding"/>
    <property type="evidence" value="ECO:0007669"/>
    <property type="project" value="UniProtKB-KW"/>
</dbReference>
<feature type="compositionally biased region" description="Low complexity" evidence="8">
    <location>
        <begin position="766"/>
        <end position="783"/>
    </location>
</feature>
<dbReference type="VEuPathDB" id="FungiDB:PSTT_11115"/>
<reference evidence="10 11" key="1">
    <citation type="submission" date="2017-12" db="EMBL/GenBank/DDBJ databases">
        <title>Gene loss provides genomic basis for host adaptation in cereal stripe rust fungi.</title>
        <authorList>
            <person name="Xia C."/>
        </authorList>
    </citation>
    <scope>NUCLEOTIDE SEQUENCE [LARGE SCALE GENOMIC DNA]</scope>
    <source>
        <strain evidence="10 11">93TX-2</strain>
    </source>
</reference>
<feature type="region of interest" description="Disordered" evidence="8">
    <location>
        <begin position="749"/>
        <end position="786"/>
    </location>
</feature>
<evidence type="ECO:0000256" key="4">
    <source>
        <dbReference type="ARBA" id="ARBA00022723"/>
    </source>
</evidence>
<dbReference type="EC" id="3.4.-.-" evidence="7"/>
<organism evidence="10 11">
    <name type="scientific">Puccinia striiformis</name>
    <dbReference type="NCBI Taxonomy" id="27350"/>
    <lineage>
        <taxon>Eukaryota</taxon>
        <taxon>Fungi</taxon>
        <taxon>Dikarya</taxon>
        <taxon>Basidiomycota</taxon>
        <taxon>Pucciniomycotina</taxon>
        <taxon>Pucciniomycetes</taxon>
        <taxon>Pucciniales</taxon>
        <taxon>Pucciniaceae</taxon>
        <taxon>Puccinia</taxon>
    </lineage>
</organism>
<evidence type="ECO:0000256" key="2">
    <source>
        <dbReference type="ARBA" id="ARBA00005634"/>
    </source>
</evidence>
<dbReference type="AlphaFoldDB" id="A0A2S4UUA9"/>
<name>A0A2S4UUA9_9BASI</name>
<sequence length="966" mass="107159">MKYPMTSSPFPSTSITPFDRVAAATTSSQLKLSILPTGNQQELLLAGCAATFLGITADQDYGLFEISDCHSLAHVQHRIDLSYQPQENSFLYSLKCKQKECHDLLTHLDQIAGNSEVASPQNSISPQLVLDQPTTPAKIRILSTSSRVSLIEVPERFVALFTDSLSTQFNLIRHPISHQSILSTKSNQQDSLKERLKRLHYIPEIDQILPLLSTEKLLTDIKILSESVEGEWKTRHTFSEGALNAVKWLKNQYRKLGAHCELDYYLPDLAPNLICKLQWLVDQDLVDDLDNIQSIVLTAHYDSKGSFGHIDAPGVDDNASGCSILLAIASILQEETSQIILLRSSKLKPINNKDKLPELNGRRKMMEVKFIHFSGNQQGLLGSRSVSQQLSRSNILLLMNVDMISYRVKGEPLQLGLSSQGASPESIDFIHRISNVYVPELLVGNATIGQSDEFSFINNGFVNSIRFFERIGSVIKNPYHLKSSDQFSNFLDLDEENPDSPSVDGGYDIFQTVLIGKGALGFEMFFIQCQIFIIKSDGLWNGSLSKGAHVQLRPKPQGMDGSHQEPTQSSTMSSRFKSVYESLPSPVPAGIEIIRHLLVSPSTSSKPHYLDQSSNGFNGLNLPLRTNGIVDHGASGRVHDLRMGLIHAGSSSWAFCKAEEVEYKVDENCVDPDGLCEIFCRVAVWKTKEDLDNEPVHSKENPLDLNKDPIDQVSWKYFDLQDLTTPGLDTRPWFETAIKAAAHRPLQITESERLGEEDEDYWAGFSSSRSDGSSLTSGSDSGLKPSSDYTIPIDPILVARIRNTPLYRSKAPSVSSMTNSDQIEPGTPGLGNHGPIDLRARLSRTPLYKRAPSIDDTPPILAEPNKDIDVDRLLEAAHIVNLPPKTTSLRTQHINPNLESSSSLPKEDLQEKLADSLRATFHLYRLCLENSAHSDSLPSSSSQLSPDMLHTNCHDSMCVVVEMVHT</sequence>
<dbReference type="GO" id="GO:0006508">
    <property type="term" value="P:proteolysis"/>
    <property type="evidence" value="ECO:0007669"/>
    <property type="project" value="UniProtKB-KW"/>
</dbReference>
<evidence type="ECO:0000313" key="11">
    <source>
        <dbReference type="Proteomes" id="UP000238274"/>
    </source>
</evidence>
<reference evidence="11" key="2">
    <citation type="journal article" date="2018" name="BMC Genomics">
        <title>Genomic insights into host adaptation between the wheat stripe rust pathogen (Puccinia striiformis f. sp. tritici) and the barley stripe rust pathogen (Puccinia striiformis f. sp. hordei).</title>
        <authorList>
            <person name="Xia C."/>
            <person name="Wang M."/>
            <person name="Yin C."/>
            <person name="Cornejo O.E."/>
            <person name="Hulbert S.H."/>
            <person name="Chen X."/>
        </authorList>
    </citation>
    <scope>NUCLEOTIDE SEQUENCE [LARGE SCALE GENOMIC DNA]</scope>
    <source>
        <strain evidence="11">93TX-2</strain>
    </source>
</reference>
<keyword evidence="11" id="KW-1185">Reference proteome</keyword>
<dbReference type="SUPFAM" id="SSF53187">
    <property type="entry name" value="Zn-dependent exopeptidases"/>
    <property type="match status" value="1"/>
</dbReference>